<name>A0A076LL18_9EURY</name>
<dbReference type="HOGENOM" id="CLU_066633_0_0_2"/>
<dbReference type="RefSeq" id="WP_048202433.1">
    <property type="nucleotide sequence ID" value="NZ_CP009149.1"/>
</dbReference>
<dbReference type="AlphaFoldDB" id="A0A076LL18"/>
<keyword evidence="3" id="KW-1185">Reference proteome</keyword>
<dbReference type="Pfam" id="PF19583">
    <property type="entry name" value="ODP"/>
    <property type="match status" value="1"/>
</dbReference>
<dbReference type="PANTHER" id="PTHR43041">
    <property type="entry name" value="HYDROLASE, METALLO-BETA-LACTAMASE SUPERFAMILY"/>
    <property type="match status" value="1"/>
</dbReference>
<organism evidence="2 3">
    <name type="scientific">Methanocaldococcus bathoardescens</name>
    <dbReference type="NCBI Taxonomy" id="1301915"/>
    <lineage>
        <taxon>Archaea</taxon>
        <taxon>Methanobacteriati</taxon>
        <taxon>Methanobacteriota</taxon>
        <taxon>Methanomada group</taxon>
        <taxon>Methanococci</taxon>
        <taxon>Methanococcales</taxon>
        <taxon>Methanocaldococcaceae</taxon>
        <taxon>Methanocaldococcus</taxon>
    </lineage>
</organism>
<dbReference type="Proteomes" id="UP000028781">
    <property type="component" value="Chromosome"/>
</dbReference>
<protein>
    <submittedName>
        <fullName evidence="2">Beta-lactamase domain protein</fullName>
    </submittedName>
</protein>
<sequence>MGTYNISPDLDPRKDHVLYKDNEHMVIYLGTSSGGSTTGSYSDVDVNSYLIVNKGKGFLLDPGGYRIFPKVLSNISKYINPKNVEYVYMCHQDPDVAGSIPLWRTLTNAKLVTSWLWIRFLPHFGFEDVESVAYPLPDEGETLKFGSTTLEFIPAHYLHSPGHFTIYDRRSKFLFTGDIGIAMLEEPILVVEDMEKHIQAMKPLHERLMAGNAAIKCWLRKVRGLDIEAILPQHGGIIPKKHINRFFSFLDNLKCGVDLLR</sequence>
<dbReference type="InterPro" id="IPR001279">
    <property type="entry name" value="Metallo-B-lactamas"/>
</dbReference>
<dbReference type="GeneID" id="24892144"/>
<dbReference type="OrthoDB" id="9180at2157"/>
<reference evidence="2 3" key="1">
    <citation type="journal article" date="2015" name="Int. J. Syst. Evol. Microbiol.">
        <title>M ethanocaldococcus bathoardescens sp. nov., a hyperthermophilic methanogen isolated from a volcanically active deep-sea hydrothermal vent.</title>
        <authorList>
            <person name="Stewart L.C."/>
            <person name="Jung J.H."/>
            <person name="Kim Y.T."/>
            <person name="Kwon S.W."/>
            <person name="Park C.S."/>
            <person name="Holden J.F."/>
        </authorList>
    </citation>
    <scope>NUCLEOTIDE SEQUENCE [LARGE SCALE GENOMIC DNA]</scope>
    <source>
        <strain evidence="2 3">JH146</strain>
    </source>
</reference>
<dbReference type="EMBL" id="CP009149">
    <property type="protein sequence ID" value="AIJ06354.1"/>
    <property type="molecule type" value="Genomic_DNA"/>
</dbReference>
<dbReference type="PANTHER" id="PTHR43041:SF1">
    <property type="entry name" value="METALLO-BETA-LACTAMASE DOMAIN-CONTAINING PROTEIN"/>
    <property type="match status" value="1"/>
</dbReference>
<accession>A0A076LL18</accession>
<dbReference type="CDD" id="cd07709">
    <property type="entry name" value="flavodiiron_proteins_MBL-fold"/>
    <property type="match status" value="1"/>
</dbReference>
<evidence type="ECO:0000313" key="3">
    <source>
        <dbReference type="Proteomes" id="UP000028781"/>
    </source>
</evidence>
<proteinExistence type="predicted"/>
<dbReference type="InterPro" id="IPR036866">
    <property type="entry name" value="RibonucZ/Hydroxyglut_hydro"/>
</dbReference>
<dbReference type="SMART" id="SM00849">
    <property type="entry name" value="Lactamase_B"/>
    <property type="match status" value="1"/>
</dbReference>
<evidence type="ECO:0000259" key="1">
    <source>
        <dbReference type="SMART" id="SM00849"/>
    </source>
</evidence>
<dbReference type="SUPFAM" id="SSF56281">
    <property type="entry name" value="Metallo-hydrolase/oxidoreductase"/>
    <property type="match status" value="1"/>
</dbReference>
<dbReference type="Gene3D" id="3.60.15.10">
    <property type="entry name" value="Ribonuclease Z/Hydroxyacylglutathione hydrolase-like"/>
    <property type="match status" value="1"/>
</dbReference>
<dbReference type="KEGG" id="mjh:JH146_1512"/>
<dbReference type="InterPro" id="IPR045761">
    <property type="entry name" value="ODP_dom"/>
</dbReference>
<feature type="domain" description="Metallo-beta-lactamase" evidence="1">
    <location>
        <begin position="45"/>
        <end position="234"/>
    </location>
</feature>
<evidence type="ECO:0000313" key="2">
    <source>
        <dbReference type="EMBL" id="AIJ06354.1"/>
    </source>
</evidence>
<gene>
    <name evidence="2" type="ORF">JH146_1512</name>
</gene>
<dbReference type="STRING" id="1301915.JH146_1512"/>